<dbReference type="Pfam" id="PF12680">
    <property type="entry name" value="SnoaL_2"/>
    <property type="match status" value="1"/>
</dbReference>
<organism evidence="2 3">
    <name type="scientific">Shimia haliotis</name>
    <dbReference type="NCBI Taxonomy" id="1280847"/>
    <lineage>
        <taxon>Bacteria</taxon>
        <taxon>Pseudomonadati</taxon>
        <taxon>Pseudomonadota</taxon>
        <taxon>Alphaproteobacteria</taxon>
        <taxon>Rhodobacterales</taxon>
        <taxon>Roseobacteraceae</taxon>
    </lineage>
</organism>
<sequence length="257" mass="28367">MATAKENAINLYMKGIRDGHAEEAINAYTGARYTQHSTGVADGKEGFLAFFGPFIERNPDRDIRVVRALQDGAKVFVQAHQVLNGGAAKWVTTDFFDSDEAGLIVEHWDVIGEDTPPNPAGRTLVDGPTEVVDIEKTEANKALISEYIDACLIGRRVDRMGDFISDEVFHQHSVGMEDGLAAFASYYAADDCPLSYQECFLMVGEGNFVATLNRTRLDGLDMCQADIFRLNGGKIVEHWDNAEPVPPREEWANSGKF</sequence>
<gene>
    <name evidence="2" type="ORF">SAMN04488036_103475</name>
</gene>
<feature type="domain" description="SnoaL-like" evidence="1">
    <location>
        <begin position="31"/>
        <end position="107"/>
    </location>
</feature>
<accession>A0A1I4DZL0</accession>
<keyword evidence="3" id="KW-1185">Reference proteome</keyword>
<evidence type="ECO:0000313" key="3">
    <source>
        <dbReference type="Proteomes" id="UP000198851"/>
    </source>
</evidence>
<dbReference type="STRING" id="1280847.SAMN04488036_103475"/>
<dbReference type="PANTHER" id="PTHR38436">
    <property type="entry name" value="POLYKETIDE CYCLASE SNOAL-LIKE DOMAIN"/>
    <property type="match status" value="1"/>
</dbReference>
<dbReference type="GO" id="GO:0030638">
    <property type="term" value="P:polyketide metabolic process"/>
    <property type="evidence" value="ECO:0007669"/>
    <property type="project" value="InterPro"/>
</dbReference>
<dbReference type="OrthoDB" id="9812089at2"/>
<dbReference type="Gene3D" id="3.10.450.50">
    <property type="match status" value="2"/>
</dbReference>
<name>A0A1I4DZL0_9RHOB</name>
<dbReference type="AlphaFoldDB" id="A0A1I4DZL0"/>
<dbReference type="InterPro" id="IPR032710">
    <property type="entry name" value="NTF2-like_dom_sf"/>
</dbReference>
<dbReference type="SUPFAM" id="SSF54427">
    <property type="entry name" value="NTF2-like"/>
    <property type="match status" value="2"/>
</dbReference>
<reference evidence="3" key="1">
    <citation type="submission" date="2016-10" db="EMBL/GenBank/DDBJ databases">
        <authorList>
            <person name="Varghese N."/>
            <person name="Submissions S."/>
        </authorList>
    </citation>
    <scope>NUCLEOTIDE SEQUENCE [LARGE SCALE GENOMIC DNA]</scope>
    <source>
        <strain evidence="3">DSM 28453</strain>
    </source>
</reference>
<dbReference type="InterPro" id="IPR037401">
    <property type="entry name" value="SnoaL-like"/>
</dbReference>
<evidence type="ECO:0000313" key="2">
    <source>
        <dbReference type="EMBL" id="SFK97536.1"/>
    </source>
</evidence>
<protein>
    <submittedName>
        <fullName evidence="2">Predicted SnoaL-like aldol condensation-catalyzing enzyme</fullName>
    </submittedName>
</protein>
<dbReference type="PANTHER" id="PTHR38436:SF1">
    <property type="entry name" value="ESTER CYCLASE"/>
    <property type="match status" value="1"/>
</dbReference>
<dbReference type="Proteomes" id="UP000198851">
    <property type="component" value="Unassembled WGS sequence"/>
</dbReference>
<dbReference type="EMBL" id="FOSZ01000003">
    <property type="protein sequence ID" value="SFK97536.1"/>
    <property type="molecule type" value="Genomic_DNA"/>
</dbReference>
<proteinExistence type="predicted"/>
<dbReference type="RefSeq" id="WP_093323513.1">
    <property type="nucleotide sequence ID" value="NZ_FOSZ01000003.1"/>
</dbReference>
<evidence type="ECO:0000259" key="1">
    <source>
        <dbReference type="Pfam" id="PF12680"/>
    </source>
</evidence>
<dbReference type="InterPro" id="IPR009959">
    <property type="entry name" value="Cyclase_SnoaL-like"/>
</dbReference>